<comment type="function">
    <text evidence="3">Key enzyme for ketone body catabolism. Transfers the CoA moiety from succinate to acetoacetate. Formation of the enzyme-CoA intermediate proceeds via an unstable anhydride species formed between the carboxylate groups of the enzyme and substrate.</text>
</comment>
<protein>
    <recommendedName>
        <fullName evidence="3">Succinyl-CoA:3-ketoacid-coenzyme A transferase</fullName>
        <ecNumber evidence="3">2.8.3.5</ecNumber>
    </recommendedName>
</protein>
<comment type="catalytic activity">
    <reaction evidence="3">
        <text>a 3-oxo acid + succinyl-CoA = a 3-oxoacyl-CoA + succinate</text>
        <dbReference type="Rhea" id="RHEA:24564"/>
        <dbReference type="ChEBI" id="CHEBI:30031"/>
        <dbReference type="ChEBI" id="CHEBI:35973"/>
        <dbReference type="ChEBI" id="CHEBI:57292"/>
        <dbReference type="ChEBI" id="CHEBI:90726"/>
        <dbReference type="EC" id="2.8.3.5"/>
    </reaction>
</comment>
<comment type="similarity">
    <text evidence="1 3">Belongs to the 3-oxoacid CoA-transferase family.</text>
</comment>
<proteinExistence type="inferred from homology"/>
<dbReference type="NCBIfam" id="TIGR02429">
    <property type="entry name" value="pcaI_scoA_fam"/>
    <property type="match status" value="1"/>
</dbReference>
<organism evidence="5 6">
    <name type="scientific">Lentinula detonsa</name>
    <dbReference type="NCBI Taxonomy" id="2804962"/>
    <lineage>
        <taxon>Eukaryota</taxon>
        <taxon>Fungi</taxon>
        <taxon>Dikarya</taxon>
        <taxon>Basidiomycota</taxon>
        <taxon>Agaricomycotina</taxon>
        <taxon>Agaricomycetes</taxon>
        <taxon>Agaricomycetidae</taxon>
        <taxon>Agaricales</taxon>
        <taxon>Marasmiineae</taxon>
        <taxon>Omphalotaceae</taxon>
        <taxon>Lentinula</taxon>
    </lineage>
</organism>
<sequence>MCRVYRRYILPEYLSRRNVEEKYSSIRTIMFLPRATASARLAHFKAAFHVASISRVRFTSTAGTPPQASKVWDSADEAVKDVKSRDVLLCAGFGLAGIPDTLLGALAKRKNEVTNLVGVSNNAGAGDSGLGKLLNTEQLEKIIASYPGGNKKFEALYLQGKISLELVPQGTLAERIRAHAAGIPAFFTPTGASTAVEEGTIPIRYNPGGVSAGVAIPGIPKETKVINGKKYVLEPSIAGDVAFVHAWKVDEIGNCVFRYGSQNFSTPMAKNAKLTIIEAEEIVPVGSISPNAIHLPSVYVDRIVKATVPKHIEIVTLSQAGQEEKSASELSPEKAAAQVLRNRIAKRAAKELRNGFYVNLGIGMPTLVPEHLPKDVKVWLQSENGILGMGPYPTKEQLDADLINAGKETITLLPGASCFDSSESFAMIRGGHIDVAILGAMEVSSAGDIANFMIPGKMVKGIGGAMDLVSNPDKTKVIVVMEHCARDGSPKILAKCALPLTGARTVSTIVTELAVFDVDRKNGGLTLVDVAEGTTIEDLKAKTGCDFKIPDNIGTF</sequence>
<dbReference type="NCBIfam" id="TIGR02428">
    <property type="entry name" value="pcaJ_scoB_fam"/>
    <property type="match status" value="1"/>
</dbReference>
<keyword evidence="2 3" id="KW-0808">Transferase</keyword>
<evidence type="ECO:0000256" key="2">
    <source>
        <dbReference type="ARBA" id="ARBA00022679"/>
    </source>
</evidence>
<accession>A0A9W8TVB6</accession>
<dbReference type="PANTHER" id="PTHR13707">
    <property type="entry name" value="KETOACID-COENZYME A TRANSFERASE"/>
    <property type="match status" value="1"/>
</dbReference>
<dbReference type="InterPro" id="IPR012792">
    <property type="entry name" value="3-oxoacid_CoA-transf_A"/>
</dbReference>
<dbReference type="PANTHER" id="PTHR13707:SF60">
    <property type="entry name" value="ACETATE COA-TRANSFERASE SUBUNIT ALPHA"/>
    <property type="match status" value="1"/>
</dbReference>
<dbReference type="SMART" id="SM00882">
    <property type="entry name" value="CoA_trans"/>
    <property type="match status" value="2"/>
</dbReference>
<dbReference type="GO" id="GO:0046952">
    <property type="term" value="P:ketone body catabolic process"/>
    <property type="evidence" value="ECO:0007669"/>
    <property type="project" value="InterPro"/>
</dbReference>
<dbReference type="InterPro" id="IPR004165">
    <property type="entry name" value="CoA_trans_fam_I"/>
</dbReference>
<dbReference type="GO" id="GO:0008260">
    <property type="term" value="F:succinyl-CoA:3-oxo-acid CoA-transferase activity"/>
    <property type="evidence" value="ECO:0007669"/>
    <property type="project" value="UniProtKB-EC"/>
</dbReference>
<dbReference type="Pfam" id="PF01144">
    <property type="entry name" value="CoA_trans"/>
    <property type="match status" value="2"/>
</dbReference>
<dbReference type="EMBL" id="JANVFU010000011">
    <property type="protein sequence ID" value="KAJ3741766.1"/>
    <property type="molecule type" value="Genomic_DNA"/>
</dbReference>
<dbReference type="InterPro" id="IPR037171">
    <property type="entry name" value="NagB/RpiA_transferase-like"/>
</dbReference>
<dbReference type="FunFam" id="3.40.1080.10:FF:000001">
    <property type="entry name" value="Succinyl-coa:3-ketoacid-coenzyme a transferase subunit b"/>
    <property type="match status" value="1"/>
</dbReference>
<gene>
    <name evidence="5" type="ORF">DFH05DRAFT_247151</name>
</gene>
<dbReference type="PROSITE" id="PS01274">
    <property type="entry name" value="COA_TRANSF_2"/>
    <property type="match status" value="1"/>
</dbReference>
<comment type="caution">
    <text evidence="5">The sequence shown here is derived from an EMBL/GenBank/DDBJ whole genome shotgun (WGS) entry which is preliminary data.</text>
</comment>
<evidence type="ECO:0000313" key="6">
    <source>
        <dbReference type="Proteomes" id="UP001142393"/>
    </source>
</evidence>
<dbReference type="AlphaFoldDB" id="A0A9W8TVB6"/>
<dbReference type="InterPro" id="IPR014388">
    <property type="entry name" value="3-oxoacid_CoA-transferase"/>
</dbReference>
<dbReference type="SUPFAM" id="SSF100950">
    <property type="entry name" value="NagB/RpiA/CoA transferase-like"/>
    <property type="match status" value="2"/>
</dbReference>
<reference evidence="5 6" key="1">
    <citation type="journal article" date="2023" name="Proc. Natl. Acad. Sci. U.S.A.">
        <title>A global phylogenomic analysis of the shiitake genus Lentinula.</title>
        <authorList>
            <person name="Sierra-Patev S."/>
            <person name="Min B."/>
            <person name="Naranjo-Ortiz M."/>
            <person name="Looney B."/>
            <person name="Konkel Z."/>
            <person name="Slot J.C."/>
            <person name="Sakamoto Y."/>
            <person name="Steenwyk J.L."/>
            <person name="Rokas A."/>
            <person name="Carro J."/>
            <person name="Camarero S."/>
            <person name="Ferreira P."/>
            <person name="Molpeceres G."/>
            <person name="Ruiz-Duenas F.J."/>
            <person name="Serrano A."/>
            <person name="Henrissat B."/>
            <person name="Drula E."/>
            <person name="Hughes K.W."/>
            <person name="Mata J.L."/>
            <person name="Ishikawa N.K."/>
            <person name="Vargas-Isla R."/>
            <person name="Ushijima S."/>
            <person name="Smith C.A."/>
            <person name="Donoghue J."/>
            <person name="Ahrendt S."/>
            <person name="Andreopoulos W."/>
            <person name="He G."/>
            <person name="LaButti K."/>
            <person name="Lipzen A."/>
            <person name="Ng V."/>
            <person name="Riley R."/>
            <person name="Sandor L."/>
            <person name="Barry K."/>
            <person name="Martinez A.T."/>
            <person name="Xiao Y."/>
            <person name="Gibbons J.G."/>
            <person name="Terashima K."/>
            <person name="Grigoriev I.V."/>
            <person name="Hibbett D."/>
        </authorList>
    </citation>
    <scope>NUCLEOTIDE SEQUENCE [LARGE SCALE GENOMIC DNA]</scope>
    <source>
        <strain evidence="5 6">TFB7810</strain>
    </source>
</reference>
<dbReference type="PIRSF" id="PIRSF000858">
    <property type="entry name" value="SCOT-t"/>
    <property type="match status" value="1"/>
</dbReference>
<keyword evidence="3" id="KW-0496">Mitochondrion</keyword>
<evidence type="ECO:0000256" key="1">
    <source>
        <dbReference type="ARBA" id="ARBA00007154"/>
    </source>
</evidence>
<keyword evidence="6" id="KW-1185">Reference proteome</keyword>
<comment type="pathway">
    <text evidence="3">Ketone metabolism; succinyl-CoA degradation; acetoacetyl-CoA from succinyl-CoA: step 1/1.</text>
</comment>
<evidence type="ECO:0000256" key="3">
    <source>
        <dbReference type="PIRNR" id="PIRNR000858"/>
    </source>
</evidence>
<name>A0A9W8TVB6_9AGAR</name>
<dbReference type="InterPro" id="IPR004164">
    <property type="entry name" value="CoA_transf_AS"/>
</dbReference>
<dbReference type="Proteomes" id="UP001142393">
    <property type="component" value="Unassembled WGS sequence"/>
</dbReference>
<dbReference type="EC" id="2.8.3.5" evidence="3"/>
<feature type="active site" description="5-glutamyl coenzyme A thioester intermediate" evidence="4">
    <location>
        <position position="383"/>
    </location>
</feature>
<evidence type="ECO:0000256" key="4">
    <source>
        <dbReference type="PIRSR" id="PIRSR000858-1"/>
    </source>
</evidence>
<dbReference type="InterPro" id="IPR012791">
    <property type="entry name" value="3-oxoacid_CoA-transf_B"/>
</dbReference>
<evidence type="ECO:0000313" key="5">
    <source>
        <dbReference type="EMBL" id="KAJ3741766.1"/>
    </source>
</evidence>
<dbReference type="Gene3D" id="3.40.1080.10">
    <property type="entry name" value="Glutaconate Coenzyme A-transferase"/>
    <property type="match status" value="2"/>
</dbReference>